<name>A0ABX0P552_9BURK</name>
<evidence type="ECO:0000259" key="1">
    <source>
        <dbReference type="PROSITE" id="PS50995"/>
    </source>
</evidence>
<dbReference type="InterPro" id="IPR036390">
    <property type="entry name" value="WH_DNA-bd_sf"/>
</dbReference>
<dbReference type="EMBL" id="JAAQOM010000001">
    <property type="protein sequence ID" value="NIA52356.1"/>
    <property type="molecule type" value="Genomic_DNA"/>
</dbReference>
<feature type="domain" description="HTH marR-type" evidence="1">
    <location>
        <begin position="16"/>
        <end position="144"/>
    </location>
</feature>
<dbReference type="PANTHER" id="PTHR33164">
    <property type="entry name" value="TRANSCRIPTIONAL REGULATOR, MARR FAMILY"/>
    <property type="match status" value="1"/>
</dbReference>
<comment type="caution">
    <text evidence="2">The sequence shown here is derived from an EMBL/GenBank/DDBJ whole genome shotgun (WGS) entry which is preliminary data.</text>
</comment>
<dbReference type="Proteomes" id="UP000716322">
    <property type="component" value="Unassembled WGS sequence"/>
</dbReference>
<organism evidence="2 3">
    <name type="scientific">Telluria antibiotica</name>
    <dbReference type="NCBI Taxonomy" id="2717319"/>
    <lineage>
        <taxon>Bacteria</taxon>
        <taxon>Pseudomonadati</taxon>
        <taxon>Pseudomonadota</taxon>
        <taxon>Betaproteobacteria</taxon>
        <taxon>Burkholderiales</taxon>
        <taxon>Oxalobacteraceae</taxon>
        <taxon>Telluria group</taxon>
        <taxon>Telluria</taxon>
    </lineage>
</organism>
<keyword evidence="3" id="KW-1185">Reference proteome</keyword>
<dbReference type="Pfam" id="PF01047">
    <property type="entry name" value="MarR"/>
    <property type="match status" value="1"/>
</dbReference>
<sequence>MSTTPIPEHLDLHQHPGHLLRRAQQISVALFYDELGSELTPVQYAILSRLAEHPGIDQVSLAGLAAIDTSTGATVCVRLEEKGLLERQVIPHNRRQRALTITPAGARLLADLEAGAQRLRDRLLAPLAPAERRTFMALLTKLVDGNNAQSRVPLARPGSGDA</sequence>
<dbReference type="RefSeq" id="WP_166855818.1">
    <property type="nucleotide sequence ID" value="NZ_JAAQOM010000001.1"/>
</dbReference>
<dbReference type="SUPFAM" id="SSF46785">
    <property type="entry name" value="Winged helix' DNA-binding domain"/>
    <property type="match status" value="1"/>
</dbReference>
<evidence type="ECO:0000313" key="3">
    <source>
        <dbReference type="Proteomes" id="UP000716322"/>
    </source>
</evidence>
<dbReference type="Gene3D" id="1.10.10.10">
    <property type="entry name" value="Winged helix-like DNA-binding domain superfamily/Winged helix DNA-binding domain"/>
    <property type="match status" value="1"/>
</dbReference>
<protein>
    <submittedName>
        <fullName evidence="2">MarR family transcriptional regulator</fullName>
    </submittedName>
</protein>
<dbReference type="InterPro" id="IPR039422">
    <property type="entry name" value="MarR/SlyA-like"/>
</dbReference>
<reference evidence="2 3" key="1">
    <citation type="submission" date="2020-03" db="EMBL/GenBank/DDBJ databases">
        <title>Genome sequence of strain Massilia sp. TW-1.</title>
        <authorList>
            <person name="Chaudhary D.K."/>
        </authorList>
    </citation>
    <scope>NUCLEOTIDE SEQUENCE [LARGE SCALE GENOMIC DNA]</scope>
    <source>
        <strain evidence="2 3">TW-1</strain>
    </source>
</reference>
<accession>A0ABX0P552</accession>
<dbReference type="PANTHER" id="PTHR33164:SF95">
    <property type="entry name" value="TRANSCRIPTIONAL REGULATOR"/>
    <property type="match status" value="1"/>
</dbReference>
<dbReference type="InterPro" id="IPR000835">
    <property type="entry name" value="HTH_MarR-typ"/>
</dbReference>
<evidence type="ECO:0000313" key="2">
    <source>
        <dbReference type="EMBL" id="NIA52356.1"/>
    </source>
</evidence>
<gene>
    <name evidence="2" type="ORF">HAV22_01640</name>
</gene>
<dbReference type="PROSITE" id="PS50995">
    <property type="entry name" value="HTH_MARR_2"/>
    <property type="match status" value="1"/>
</dbReference>
<dbReference type="InterPro" id="IPR036388">
    <property type="entry name" value="WH-like_DNA-bd_sf"/>
</dbReference>
<proteinExistence type="predicted"/>
<dbReference type="SMART" id="SM00347">
    <property type="entry name" value="HTH_MARR"/>
    <property type="match status" value="1"/>
</dbReference>